<dbReference type="GO" id="GO:0031460">
    <property type="term" value="P:glycine betaine transport"/>
    <property type="evidence" value="ECO:0007669"/>
    <property type="project" value="TreeGrafter"/>
</dbReference>
<dbReference type="AlphaFoldDB" id="A0AA45WT22"/>
<organism evidence="11 12">
    <name type="scientific">Laceyella tengchongensis</name>
    <dbReference type="NCBI Taxonomy" id="574699"/>
    <lineage>
        <taxon>Bacteria</taxon>
        <taxon>Bacillati</taxon>
        <taxon>Bacillota</taxon>
        <taxon>Bacilli</taxon>
        <taxon>Bacillales</taxon>
        <taxon>Thermoactinomycetaceae</taxon>
        <taxon>Laceyella</taxon>
    </lineage>
</organism>
<evidence type="ECO:0000259" key="10">
    <source>
        <dbReference type="PROSITE" id="PS50928"/>
    </source>
</evidence>
<accession>A0AA45WT22</accession>
<dbReference type="Pfam" id="PF04069">
    <property type="entry name" value="OpuAC"/>
    <property type="match status" value="1"/>
</dbReference>
<comment type="subcellular location">
    <subcellularLocation>
        <location evidence="9">Cell membrane</location>
        <topology evidence="9">Multi-pass membrane protein</topology>
    </subcellularLocation>
    <subcellularLocation>
        <location evidence="1">Membrane</location>
        <topology evidence="1">Multi-pass membrane protein</topology>
    </subcellularLocation>
</comment>
<evidence type="ECO:0000256" key="9">
    <source>
        <dbReference type="RuleBase" id="RU363032"/>
    </source>
</evidence>
<evidence type="ECO:0000256" key="8">
    <source>
        <dbReference type="ARBA" id="ARBA00035652"/>
    </source>
</evidence>
<dbReference type="Gene3D" id="1.10.3720.10">
    <property type="entry name" value="MetI-like"/>
    <property type="match status" value="1"/>
</dbReference>
<keyword evidence="5 9" id="KW-1133">Transmembrane helix</keyword>
<dbReference type="CDD" id="cd13639">
    <property type="entry name" value="PBP2_OpuAC_like"/>
    <property type="match status" value="1"/>
</dbReference>
<dbReference type="InterPro" id="IPR000515">
    <property type="entry name" value="MetI-like"/>
</dbReference>
<feature type="transmembrane region" description="Helical" evidence="9">
    <location>
        <begin position="70"/>
        <end position="87"/>
    </location>
</feature>
<comment type="similarity">
    <text evidence="8">In the N-terminal section; belongs to the binding-protein-dependent transport system permease family.</text>
</comment>
<dbReference type="SUPFAM" id="SSF53850">
    <property type="entry name" value="Periplasmic binding protein-like II"/>
    <property type="match status" value="1"/>
</dbReference>
<evidence type="ECO:0000256" key="7">
    <source>
        <dbReference type="ARBA" id="ARBA00035642"/>
    </source>
</evidence>
<feature type="transmembrane region" description="Helical" evidence="9">
    <location>
        <begin position="93"/>
        <end position="116"/>
    </location>
</feature>
<proteinExistence type="inferred from homology"/>
<dbReference type="Proteomes" id="UP001157946">
    <property type="component" value="Unassembled WGS sequence"/>
</dbReference>
<feature type="transmembrane region" description="Helical" evidence="9">
    <location>
        <begin position="217"/>
        <end position="240"/>
    </location>
</feature>
<feature type="transmembrane region" description="Helical" evidence="9">
    <location>
        <begin position="252"/>
        <end position="270"/>
    </location>
</feature>
<dbReference type="GO" id="GO:0005275">
    <property type="term" value="F:amine transmembrane transporter activity"/>
    <property type="evidence" value="ECO:0007669"/>
    <property type="project" value="TreeGrafter"/>
</dbReference>
<keyword evidence="6 9" id="KW-0472">Membrane</keyword>
<evidence type="ECO:0000256" key="6">
    <source>
        <dbReference type="ARBA" id="ARBA00023136"/>
    </source>
</evidence>
<keyword evidence="12" id="KW-1185">Reference proteome</keyword>
<dbReference type="PANTHER" id="PTHR47737">
    <property type="entry name" value="GLYCINE BETAINE/PROLINE BETAINE TRANSPORT SYSTEM PERMEASE PROTEIN PROW"/>
    <property type="match status" value="1"/>
</dbReference>
<reference evidence="11" key="1">
    <citation type="submission" date="2017-05" db="EMBL/GenBank/DDBJ databases">
        <authorList>
            <person name="Varghese N."/>
            <person name="Submissions S."/>
        </authorList>
    </citation>
    <scope>NUCLEOTIDE SEQUENCE</scope>
    <source>
        <strain evidence="11">DSM 45262</strain>
    </source>
</reference>
<evidence type="ECO:0000256" key="2">
    <source>
        <dbReference type="ARBA" id="ARBA00022448"/>
    </source>
</evidence>
<dbReference type="Gene3D" id="3.40.190.100">
    <property type="entry name" value="Glycine betaine-binding periplasmic protein, domain 2"/>
    <property type="match status" value="1"/>
</dbReference>
<dbReference type="Gene3D" id="3.10.105.10">
    <property type="entry name" value="Dipeptide-binding Protein, Domain 3"/>
    <property type="match status" value="2"/>
</dbReference>
<dbReference type="SUPFAM" id="SSF161098">
    <property type="entry name" value="MetI-like"/>
    <property type="match status" value="1"/>
</dbReference>
<dbReference type="InterPro" id="IPR007210">
    <property type="entry name" value="ABC_Gly_betaine_transp_sub-bd"/>
</dbReference>
<protein>
    <submittedName>
        <fullName evidence="11">Glycine betaine/proline transport system substrate-binding protein</fullName>
    </submittedName>
</protein>
<dbReference type="PROSITE" id="PS50928">
    <property type="entry name" value="ABC_TM1"/>
    <property type="match status" value="1"/>
</dbReference>
<dbReference type="GO" id="GO:0015226">
    <property type="term" value="F:carnitine transmembrane transporter activity"/>
    <property type="evidence" value="ECO:0007669"/>
    <property type="project" value="TreeGrafter"/>
</dbReference>
<feature type="domain" description="ABC transmembrane type-1" evidence="10">
    <location>
        <begin position="90"/>
        <end position="269"/>
    </location>
</feature>
<dbReference type="FunFam" id="1.10.3720.10:FF:000001">
    <property type="entry name" value="Glycine betaine ABC transporter, permease"/>
    <property type="match status" value="1"/>
</dbReference>
<dbReference type="CDD" id="cd06261">
    <property type="entry name" value="TM_PBP2"/>
    <property type="match status" value="1"/>
</dbReference>
<dbReference type="GO" id="GO:0043190">
    <property type="term" value="C:ATP-binding cassette (ABC) transporter complex"/>
    <property type="evidence" value="ECO:0007669"/>
    <property type="project" value="InterPro"/>
</dbReference>
<comment type="caution">
    <text evidence="11">The sequence shown here is derived from an EMBL/GenBank/DDBJ whole genome shotgun (WGS) entry which is preliminary data.</text>
</comment>
<evidence type="ECO:0000256" key="3">
    <source>
        <dbReference type="ARBA" id="ARBA00022475"/>
    </source>
</evidence>
<comment type="similarity">
    <text evidence="9">Belongs to the binding-protein-dependent transport system permease family.</text>
</comment>
<keyword evidence="3" id="KW-1003">Cell membrane</keyword>
<dbReference type="InterPro" id="IPR035906">
    <property type="entry name" value="MetI-like_sf"/>
</dbReference>
<keyword evidence="4 9" id="KW-0812">Transmembrane</keyword>
<evidence type="ECO:0000256" key="1">
    <source>
        <dbReference type="ARBA" id="ARBA00004141"/>
    </source>
</evidence>
<comment type="similarity">
    <text evidence="7">In the C-terminal section; belongs to the OsmX family.</text>
</comment>
<evidence type="ECO:0000313" key="12">
    <source>
        <dbReference type="Proteomes" id="UP001157946"/>
    </source>
</evidence>
<evidence type="ECO:0000313" key="11">
    <source>
        <dbReference type="EMBL" id="SMP36331.1"/>
    </source>
</evidence>
<evidence type="ECO:0000256" key="4">
    <source>
        <dbReference type="ARBA" id="ARBA00022692"/>
    </source>
</evidence>
<gene>
    <name evidence="11" type="ORF">SAMN06265361_1187</name>
</gene>
<feature type="transmembrane region" description="Helical" evidence="9">
    <location>
        <begin position="45"/>
        <end position="65"/>
    </location>
</feature>
<feature type="transmembrane region" description="Helical" evidence="9">
    <location>
        <begin position="137"/>
        <end position="164"/>
    </location>
</feature>
<feature type="transmembrane region" description="Helical" evidence="9">
    <location>
        <begin position="290"/>
        <end position="309"/>
    </location>
</feature>
<dbReference type="RefSeq" id="WP_102992683.1">
    <property type="nucleotide sequence ID" value="NZ_FXTU01000018.1"/>
</dbReference>
<dbReference type="PANTHER" id="PTHR47737:SF1">
    <property type="entry name" value="GLYCINE BETAINE_PROLINE BETAINE TRANSPORT SYSTEM PERMEASE PROTEIN PROW"/>
    <property type="match status" value="1"/>
</dbReference>
<dbReference type="Pfam" id="PF00528">
    <property type="entry name" value="BPD_transp_1"/>
    <property type="match status" value="1"/>
</dbReference>
<keyword evidence="2 9" id="KW-0813">Transport</keyword>
<name>A0AA45WT22_9BACL</name>
<sequence>MNGIPKIQLAEWVDALIKWMQVHFAPFFAVIQGAIEPTTDFFERILTVLPPLPTILLLSLIIWLLSRWRIALFALLGMSFILYLGLWEASVQTIALVLTSTLLSIVIGIPLGLWVGRSDQAKKVISPLLDFMQTMPAFIYLIPAVFFFALGAVPAVIASVIFAMPPTIRMTGLGLRQVSSELKEAADAFGSTPWQRLVKVELPLAKSTILAGINQTIMLSLSMVVISSMIGAGGLGEIVLQSISRLQVGKGFEAGLAIVIIAIILDRMTQNLGEPRQQAKGATPWAGVRKWVSIVAILALLGLGVASYVKPGGAKEKVTLAYVSWDTEIASTHVMKRVLEDQGYEVDLKETEAGPMWSGVVAGDVDAHLAAWLPVTGKVFVQKYKGQYDDLGVSLKGARLGLVVPKYVPVDSIEELNANKDLFGGKIIGIDPGAGIMQNTEKAIKQYGLDYSLVSGSDATMTASLAKAIEQKKPIVVVGWQPHWIFAKYDLKILKDPKGLYGEEEQIHTIARKGLKEDMPEVYRILDRFAWTKEDMESVMLDIRKGKTPDEAAEAWIKAHPEKVAAWTKK</sequence>
<evidence type="ECO:0000256" key="5">
    <source>
        <dbReference type="ARBA" id="ARBA00022989"/>
    </source>
</evidence>
<dbReference type="EMBL" id="FXTU01000018">
    <property type="protein sequence ID" value="SMP36331.1"/>
    <property type="molecule type" value="Genomic_DNA"/>
</dbReference>
<dbReference type="GO" id="GO:0015871">
    <property type="term" value="P:choline transport"/>
    <property type="evidence" value="ECO:0007669"/>
    <property type="project" value="TreeGrafter"/>
</dbReference>